<dbReference type="FunFam" id="3.40.50.300:FF:000221">
    <property type="entry name" value="Multidrug ABC transporter ATP-binding protein"/>
    <property type="match status" value="1"/>
</dbReference>
<dbReference type="PROSITE" id="PS00211">
    <property type="entry name" value="ABC_TRANSPORTER_1"/>
    <property type="match status" value="1"/>
</dbReference>
<keyword evidence="4" id="KW-0997">Cell inner membrane</keyword>
<dbReference type="InterPro" id="IPR003439">
    <property type="entry name" value="ABC_transporter-like_ATP-bd"/>
</dbReference>
<evidence type="ECO:0000256" key="8">
    <source>
        <dbReference type="ARBA" id="ARBA00022989"/>
    </source>
</evidence>
<evidence type="ECO:0000313" key="15">
    <source>
        <dbReference type="EMBL" id="MBB5513308.1"/>
    </source>
</evidence>
<dbReference type="SMART" id="SM00382">
    <property type="entry name" value="AAA"/>
    <property type="match status" value="1"/>
</dbReference>
<evidence type="ECO:0000256" key="5">
    <source>
        <dbReference type="ARBA" id="ARBA00022692"/>
    </source>
</evidence>
<evidence type="ECO:0000256" key="2">
    <source>
        <dbReference type="ARBA" id="ARBA00022448"/>
    </source>
</evidence>
<sequence length="631" mass="67578">MKPKTNDTETTTLFQTLGRLGPFVKPYSGRLFGGFLSALAAGIVSLAIPQVMGELVNNVLHPGTPVSALWWVTAVVAVLGVLEAVFIYLRRVFVITPASLLEAEMRIGLFKHLQQLPVSFHDKWASGQLLSRSMGDLSHTRRWLAFGAIMFVVSGVTIVVGLVVMFSSSWILGLVYLVGAIPIMIRSFYFRNRFRRVSRLSQDQAGDLATNVEESVQGIRVLKAFGRGQEALDDFEARAMDLRETEITKAKTIASFLAVIVSVPELVLGIGLILGTWLVLQGELTVGGLVAFFATAAVLARPVENVGMLLGMTFATKTALDRYFDVFDATNTIVSPAAITASTGTSTTRTATRTATTPADSATAASADPQLGEADRGTEAAASSLELENVTFAFADAPDAPILRSVNLSLRPGETMALVGPTGSGKSALCELIPRLYDVTGGSVLLDGVDVRELPLDTVRSRVAIAFEDSILFSSTVRDNVLLGAPERTDKALEEALNVAEAHFAKELPEGVDTMIGEQGLSLSGGQRQRLSLARAIAAKPSVLVLDDPLSALDVRTEEQVTENLRAALEDTTTLIVAHRPSTVVLADRVALLQDGTIQDVGTHEQLLARSAAYRDVISSFEEAPTVEEIL</sequence>
<name>A0A7W8TV20_9MICC</name>
<dbReference type="Gene3D" id="1.20.1560.10">
    <property type="entry name" value="ABC transporter type 1, transmembrane domain"/>
    <property type="match status" value="1"/>
</dbReference>
<evidence type="ECO:0000256" key="9">
    <source>
        <dbReference type="ARBA" id="ARBA00023136"/>
    </source>
</evidence>
<evidence type="ECO:0000256" key="12">
    <source>
        <dbReference type="SAM" id="Phobius"/>
    </source>
</evidence>
<feature type="transmembrane region" description="Helical" evidence="12">
    <location>
        <begin position="68"/>
        <end position="89"/>
    </location>
</feature>
<keyword evidence="6" id="KW-0547">Nucleotide-binding</keyword>
<evidence type="ECO:0000259" key="13">
    <source>
        <dbReference type="PROSITE" id="PS50893"/>
    </source>
</evidence>
<dbReference type="GO" id="GO:0015421">
    <property type="term" value="F:ABC-type oligopeptide transporter activity"/>
    <property type="evidence" value="ECO:0007669"/>
    <property type="project" value="TreeGrafter"/>
</dbReference>
<dbReference type="GO" id="GO:0005524">
    <property type="term" value="F:ATP binding"/>
    <property type="evidence" value="ECO:0007669"/>
    <property type="project" value="UniProtKB-KW"/>
</dbReference>
<evidence type="ECO:0000256" key="6">
    <source>
        <dbReference type="ARBA" id="ARBA00022741"/>
    </source>
</evidence>
<dbReference type="GO" id="GO:0005886">
    <property type="term" value="C:plasma membrane"/>
    <property type="evidence" value="ECO:0007669"/>
    <property type="project" value="UniProtKB-SubCell"/>
</dbReference>
<dbReference type="SUPFAM" id="SSF52540">
    <property type="entry name" value="P-loop containing nucleoside triphosphate hydrolases"/>
    <property type="match status" value="1"/>
</dbReference>
<dbReference type="RefSeq" id="WP_183665566.1">
    <property type="nucleotide sequence ID" value="NZ_BAAARH010000002.1"/>
</dbReference>
<dbReference type="PROSITE" id="PS50893">
    <property type="entry name" value="ABC_TRANSPORTER_2"/>
    <property type="match status" value="1"/>
</dbReference>
<evidence type="ECO:0000259" key="14">
    <source>
        <dbReference type="PROSITE" id="PS50929"/>
    </source>
</evidence>
<dbReference type="Gene3D" id="3.40.50.300">
    <property type="entry name" value="P-loop containing nucleotide triphosphate hydrolases"/>
    <property type="match status" value="1"/>
</dbReference>
<organism evidence="15 16">
    <name type="scientific">Neomicrococcus aestuarii</name>
    <dbReference type="NCBI Taxonomy" id="556325"/>
    <lineage>
        <taxon>Bacteria</taxon>
        <taxon>Bacillati</taxon>
        <taxon>Actinomycetota</taxon>
        <taxon>Actinomycetes</taxon>
        <taxon>Micrococcales</taxon>
        <taxon>Micrococcaceae</taxon>
        <taxon>Neomicrococcus</taxon>
    </lineage>
</organism>
<dbReference type="GO" id="GO:0016887">
    <property type="term" value="F:ATP hydrolysis activity"/>
    <property type="evidence" value="ECO:0007669"/>
    <property type="project" value="InterPro"/>
</dbReference>
<feature type="compositionally biased region" description="Low complexity" evidence="11">
    <location>
        <begin position="344"/>
        <end position="368"/>
    </location>
</feature>
<evidence type="ECO:0000313" key="16">
    <source>
        <dbReference type="Proteomes" id="UP000580797"/>
    </source>
</evidence>
<comment type="similarity">
    <text evidence="10">Belongs to the ABC transporter superfamily. Siderophore-Fe(3+) uptake transporter (SIUT) (TC 3.A.1.21) family.</text>
</comment>
<evidence type="ECO:0000256" key="1">
    <source>
        <dbReference type="ARBA" id="ARBA00004429"/>
    </source>
</evidence>
<dbReference type="InterPro" id="IPR017871">
    <property type="entry name" value="ABC_transporter-like_CS"/>
</dbReference>
<evidence type="ECO:0000256" key="7">
    <source>
        <dbReference type="ARBA" id="ARBA00022840"/>
    </source>
</evidence>
<keyword evidence="3" id="KW-1003">Cell membrane</keyword>
<proteinExistence type="inferred from homology"/>
<evidence type="ECO:0000256" key="10">
    <source>
        <dbReference type="ARBA" id="ARBA00023455"/>
    </source>
</evidence>
<feature type="region of interest" description="Disordered" evidence="11">
    <location>
        <begin position="344"/>
        <end position="379"/>
    </location>
</feature>
<protein>
    <submittedName>
        <fullName evidence="15">ATP-binding cassette subfamily B protein</fullName>
    </submittedName>
</protein>
<feature type="transmembrane region" description="Helical" evidence="12">
    <location>
        <begin position="143"/>
        <end position="164"/>
    </location>
</feature>
<dbReference type="InterPro" id="IPR036640">
    <property type="entry name" value="ABC1_TM_sf"/>
</dbReference>
<comment type="caution">
    <text evidence="15">The sequence shown here is derived from an EMBL/GenBank/DDBJ whole genome shotgun (WGS) entry which is preliminary data.</text>
</comment>
<dbReference type="EMBL" id="JACHDR010000001">
    <property type="protein sequence ID" value="MBB5513308.1"/>
    <property type="molecule type" value="Genomic_DNA"/>
</dbReference>
<evidence type="ECO:0000256" key="4">
    <source>
        <dbReference type="ARBA" id="ARBA00022519"/>
    </source>
</evidence>
<dbReference type="CDD" id="cd18543">
    <property type="entry name" value="ABC_6TM_Rv0194_D1_like"/>
    <property type="match status" value="1"/>
</dbReference>
<keyword evidence="9 12" id="KW-0472">Membrane</keyword>
<dbReference type="InterPro" id="IPR011527">
    <property type="entry name" value="ABC1_TM_dom"/>
</dbReference>
<dbReference type="PANTHER" id="PTHR43394">
    <property type="entry name" value="ATP-DEPENDENT PERMEASE MDL1, MITOCHONDRIAL"/>
    <property type="match status" value="1"/>
</dbReference>
<keyword evidence="5 12" id="KW-0812">Transmembrane</keyword>
<feature type="domain" description="ABC transmembrane type-1" evidence="14">
    <location>
        <begin position="32"/>
        <end position="312"/>
    </location>
</feature>
<gene>
    <name evidence="15" type="ORF">HD598_001995</name>
</gene>
<dbReference type="Pfam" id="PF00005">
    <property type="entry name" value="ABC_tran"/>
    <property type="match status" value="1"/>
</dbReference>
<feature type="transmembrane region" description="Helical" evidence="12">
    <location>
        <begin position="29"/>
        <end position="48"/>
    </location>
</feature>
<reference evidence="15 16" key="1">
    <citation type="submission" date="2020-08" db="EMBL/GenBank/DDBJ databases">
        <title>Sequencing the genomes of 1000 actinobacteria strains.</title>
        <authorList>
            <person name="Klenk H.-P."/>
        </authorList>
    </citation>
    <scope>NUCLEOTIDE SEQUENCE [LARGE SCALE GENOMIC DNA]</scope>
    <source>
        <strain evidence="15 16">DSM 105783</strain>
    </source>
</reference>
<dbReference type="InterPro" id="IPR003593">
    <property type="entry name" value="AAA+_ATPase"/>
</dbReference>
<feature type="domain" description="ABC transporter" evidence="13">
    <location>
        <begin position="385"/>
        <end position="620"/>
    </location>
</feature>
<feature type="transmembrane region" description="Helical" evidence="12">
    <location>
        <begin position="170"/>
        <end position="189"/>
    </location>
</feature>
<keyword evidence="8 12" id="KW-1133">Transmembrane helix</keyword>
<evidence type="ECO:0000256" key="11">
    <source>
        <dbReference type="SAM" id="MobiDB-lite"/>
    </source>
</evidence>
<comment type="subcellular location">
    <subcellularLocation>
        <location evidence="1">Cell inner membrane</location>
        <topology evidence="1">Multi-pass membrane protein</topology>
    </subcellularLocation>
</comment>
<dbReference type="PANTHER" id="PTHR43394:SF1">
    <property type="entry name" value="ATP-BINDING CASSETTE SUB-FAMILY B MEMBER 10, MITOCHONDRIAL"/>
    <property type="match status" value="1"/>
</dbReference>
<accession>A0A7W8TV20</accession>
<dbReference type="Proteomes" id="UP000580797">
    <property type="component" value="Unassembled WGS sequence"/>
</dbReference>
<dbReference type="InterPro" id="IPR027417">
    <property type="entry name" value="P-loop_NTPase"/>
</dbReference>
<dbReference type="InterPro" id="IPR039421">
    <property type="entry name" value="Type_1_exporter"/>
</dbReference>
<feature type="transmembrane region" description="Helical" evidence="12">
    <location>
        <begin position="253"/>
        <end position="278"/>
    </location>
</feature>
<keyword evidence="2" id="KW-0813">Transport</keyword>
<dbReference type="PROSITE" id="PS50929">
    <property type="entry name" value="ABC_TM1F"/>
    <property type="match status" value="1"/>
</dbReference>
<keyword evidence="7 15" id="KW-0067">ATP-binding</keyword>
<evidence type="ECO:0000256" key="3">
    <source>
        <dbReference type="ARBA" id="ARBA00022475"/>
    </source>
</evidence>
<dbReference type="AlphaFoldDB" id="A0A7W8TV20"/>
<dbReference type="SUPFAM" id="SSF90123">
    <property type="entry name" value="ABC transporter transmembrane region"/>
    <property type="match status" value="1"/>
</dbReference>
<dbReference type="Pfam" id="PF00664">
    <property type="entry name" value="ABC_membrane"/>
    <property type="match status" value="1"/>
</dbReference>